<reference evidence="7 8" key="1">
    <citation type="journal article" date="2016" name="Mol. Biol. Evol.">
        <title>Comparative Genomics of Early-Diverging Mushroom-Forming Fungi Provides Insights into the Origins of Lignocellulose Decay Capabilities.</title>
        <authorList>
            <person name="Nagy L.G."/>
            <person name="Riley R."/>
            <person name="Tritt A."/>
            <person name="Adam C."/>
            <person name="Daum C."/>
            <person name="Floudas D."/>
            <person name="Sun H."/>
            <person name="Yadav J.S."/>
            <person name="Pangilinan J."/>
            <person name="Larsson K.H."/>
            <person name="Matsuura K."/>
            <person name="Barry K."/>
            <person name="Labutti K."/>
            <person name="Kuo R."/>
            <person name="Ohm R.A."/>
            <person name="Bhattacharya S.S."/>
            <person name="Shirouzu T."/>
            <person name="Yoshinaga Y."/>
            <person name="Martin F.M."/>
            <person name="Grigoriev I.V."/>
            <person name="Hibbett D.S."/>
        </authorList>
    </citation>
    <scope>NUCLEOTIDE SEQUENCE [LARGE SCALE GENOMIC DNA]</scope>
    <source>
        <strain evidence="7 8">HHB12029</strain>
    </source>
</reference>
<proteinExistence type="inferred from homology"/>
<evidence type="ECO:0000256" key="5">
    <source>
        <dbReference type="ARBA" id="ARBA00023212"/>
    </source>
</evidence>
<evidence type="ECO:0000256" key="6">
    <source>
        <dbReference type="RuleBase" id="RU003909"/>
    </source>
</evidence>
<evidence type="ECO:0000256" key="3">
    <source>
        <dbReference type="ARBA" id="ARBA00022490"/>
    </source>
</evidence>
<sequence>AYVDTNLVGSGKVTTAAIIGQQGGVWATTSGFTLGPSEQTAVINLFKNKDEAQSKGITLAGTKYFCLSVNDRSFYGKKGGDGCVIVKTKQAILVAVYKAPVQAPECTTITEGLADYLIGVNY</sequence>
<feature type="non-terminal residue" evidence="7">
    <location>
        <position position="1"/>
    </location>
</feature>
<accession>A0A165M977</accession>
<name>A0A165M977_EXIGL</name>
<dbReference type="EMBL" id="KV425914">
    <property type="protein sequence ID" value="KZV98937.1"/>
    <property type="molecule type" value="Genomic_DNA"/>
</dbReference>
<dbReference type="AlphaFoldDB" id="A0A165M977"/>
<evidence type="ECO:0000256" key="4">
    <source>
        <dbReference type="ARBA" id="ARBA00023203"/>
    </source>
</evidence>
<comment type="similarity">
    <text evidence="2 6">Belongs to the profilin family.</text>
</comment>
<protein>
    <recommendedName>
        <fullName evidence="6">Profilin</fullName>
    </recommendedName>
</protein>
<dbReference type="PANTHER" id="PTHR11604:SF0">
    <property type="entry name" value="PROFILIN"/>
    <property type="match status" value="1"/>
</dbReference>
<dbReference type="Pfam" id="PF00235">
    <property type="entry name" value="Profilin"/>
    <property type="match status" value="1"/>
</dbReference>
<dbReference type="InParanoid" id="A0A165M977"/>
<evidence type="ECO:0000256" key="1">
    <source>
        <dbReference type="ARBA" id="ARBA00004245"/>
    </source>
</evidence>
<evidence type="ECO:0000313" key="8">
    <source>
        <dbReference type="Proteomes" id="UP000077266"/>
    </source>
</evidence>
<dbReference type="OrthoDB" id="421374at2759"/>
<dbReference type="InterPro" id="IPR048278">
    <property type="entry name" value="PFN"/>
</dbReference>
<dbReference type="PRINTS" id="PR01640">
    <property type="entry name" value="PROFILINPLNT"/>
</dbReference>
<dbReference type="GO" id="GO:0005856">
    <property type="term" value="C:cytoskeleton"/>
    <property type="evidence" value="ECO:0007669"/>
    <property type="project" value="UniProtKB-SubCell"/>
</dbReference>
<dbReference type="GO" id="GO:0003785">
    <property type="term" value="F:actin monomer binding"/>
    <property type="evidence" value="ECO:0007669"/>
    <property type="project" value="TreeGrafter"/>
</dbReference>
<evidence type="ECO:0000313" key="7">
    <source>
        <dbReference type="EMBL" id="KZV98937.1"/>
    </source>
</evidence>
<dbReference type="CDD" id="cd00148">
    <property type="entry name" value="PROF"/>
    <property type="match status" value="1"/>
</dbReference>
<gene>
    <name evidence="7" type="ORF">EXIGLDRAFT_606443</name>
</gene>
<dbReference type="InterPro" id="IPR005455">
    <property type="entry name" value="PFN_euk"/>
</dbReference>
<dbReference type="FunCoup" id="A0A165M977">
    <property type="interactions" value="177"/>
</dbReference>
<dbReference type="PRINTS" id="PR00392">
    <property type="entry name" value="PROFILIN"/>
</dbReference>
<dbReference type="STRING" id="1314781.A0A165M977"/>
<dbReference type="SUPFAM" id="SSF55770">
    <property type="entry name" value="Profilin (actin-binding protein)"/>
    <property type="match status" value="1"/>
</dbReference>
<dbReference type="FunFam" id="3.30.450.30:FF:000001">
    <property type="entry name" value="Profilin"/>
    <property type="match status" value="1"/>
</dbReference>
<dbReference type="InterPro" id="IPR036140">
    <property type="entry name" value="PFN_sf"/>
</dbReference>
<keyword evidence="3" id="KW-0963">Cytoplasm</keyword>
<keyword evidence="5" id="KW-0206">Cytoskeleton</keyword>
<dbReference type="SMART" id="SM00392">
    <property type="entry name" value="PROF"/>
    <property type="match status" value="1"/>
</dbReference>
<dbReference type="GO" id="GO:0005938">
    <property type="term" value="C:cell cortex"/>
    <property type="evidence" value="ECO:0007669"/>
    <property type="project" value="TreeGrafter"/>
</dbReference>
<keyword evidence="4 6" id="KW-0009">Actin-binding</keyword>
<organism evidence="7 8">
    <name type="scientific">Exidia glandulosa HHB12029</name>
    <dbReference type="NCBI Taxonomy" id="1314781"/>
    <lineage>
        <taxon>Eukaryota</taxon>
        <taxon>Fungi</taxon>
        <taxon>Dikarya</taxon>
        <taxon>Basidiomycota</taxon>
        <taxon>Agaricomycotina</taxon>
        <taxon>Agaricomycetes</taxon>
        <taxon>Auriculariales</taxon>
        <taxon>Exidiaceae</taxon>
        <taxon>Exidia</taxon>
    </lineage>
</organism>
<dbReference type="PANTHER" id="PTHR11604">
    <property type="entry name" value="PROFILIN"/>
    <property type="match status" value="1"/>
</dbReference>
<dbReference type="Proteomes" id="UP000077266">
    <property type="component" value="Unassembled WGS sequence"/>
</dbReference>
<keyword evidence="8" id="KW-1185">Reference proteome</keyword>
<evidence type="ECO:0000256" key="2">
    <source>
        <dbReference type="ARBA" id="ARBA00010058"/>
    </source>
</evidence>
<dbReference type="Gene3D" id="3.30.450.30">
    <property type="entry name" value="Dynein light chain 2a, cytoplasmic"/>
    <property type="match status" value="1"/>
</dbReference>
<comment type="subcellular location">
    <subcellularLocation>
        <location evidence="1">Cytoplasm</location>
        <location evidence="1">Cytoskeleton</location>
    </subcellularLocation>
</comment>